<reference evidence="3 4" key="1">
    <citation type="submission" date="2016-06" db="EMBL/GenBank/DDBJ databases">
        <title>Evolution of pathogenesis and genome organization in the Tremellales.</title>
        <authorList>
            <person name="Cuomo C."/>
            <person name="Litvintseva A."/>
            <person name="Heitman J."/>
            <person name="Chen Y."/>
            <person name="Sun S."/>
            <person name="Springer D."/>
            <person name="Dromer F."/>
            <person name="Young S."/>
            <person name="Zeng Q."/>
            <person name="Chapman S."/>
            <person name="Gujja S."/>
            <person name="Saif S."/>
            <person name="Birren B."/>
        </authorList>
    </citation>
    <scope>NUCLEOTIDE SEQUENCE [LARGE SCALE GENOMIC DNA]</scope>
    <source>
        <strain evidence="3 4">CBS 6039</strain>
    </source>
</reference>
<keyword evidence="4" id="KW-1185">Reference proteome</keyword>
<comment type="caution">
    <text evidence="3">The sequence shown here is derived from an EMBL/GenBank/DDBJ whole genome shotgun (WGS) entry which is preliminary data.</text>
</comment>
<keyword evidence="2" id="KW-0812">Transmembrane</keyword>
<feature type="compositionally biased region" description="Low complexity" evidence="1">
    <location>
        <begin position="29"/>
        <end position="55"/>
    </location>
</feature>
<dbReference type="EMBL" id="AWGJ01000002">
    <property type="protein sequence ID" value="ODN82696.1"/>
    <property type="molecule type" value="Genomic_DNA"/>
</dbReference>
<evidence type="ECO:0000256" key="1">
    <source>
        <dbReference type="SAM" id="MobiDB-lite"/>
    </source>
</evidence>
<accession>A0A1E3I4A5</accession>
<proteinExistence type="predicted"/>
<sequence>MHGGSSCPSPSLLHHRASWCTPSPSSCYRPSSFRSPSQPSSSRSPYRLFSSRSPSHPLLPQYHQSQPQARTLWQRINLLIPMAVAITMFMSAACLAVGAWQEYDHPTVAGSALTNYAGPGLWVIGAFLSFPGLIAA</sequence>
<feature type="region of interest" description="Disordered" evidence="1">
    <location>
        <begin position="21"/>
        <end position="63"/>
    </location>
</feature>
<protein>
    <submittedName>
        <fullName evidence="3">Uncharacterized protein</fullName>
    </submittedName>
</protein>
<keyword evidence="2" id="KW-1133">Transmembrane helix</keyword>
<organism evidence="3 4">
    <name type="scientific">Cryptococcus amylolentus CBS 6039</name>
    <dbReference type="NCBI Taxonomy" id="1295533"/>
    <lineage>
        <taxon>Eukaryota</taxon>
        <taxon>Fungi</taxon>
        <taxon>Dikarya</taxon>
        <taxon>Basidiomycota</taxon>
        <taxon>Agaricomycotina</taxon>
        <taxon>Tremellomycetes</taxon>
        <taxon>Tremellales</taxon>
        <taxon>Cryptococcaceae</taxon>
        <taxon>Cryptococcus</taxon>
    </lineage>
</organism>
<feature type="transmembrane region" description="Helical" evidence="2">
    <location>
        <begin position="78"/>
        <end position="101"/>
    </location>
</feature>
<gene>
    <name evidence="3" type="ORF">L202_00988</name>
</gene>
<dbReference type="RefSeq" id="XP_018996696.1">
    <property type="nucleotide sequence ID" value="XM_019134269.1"/>
</dbReference>
<feature type="transmembrane region" description="Helical" evidence="2">
    <location>
        <begin position="113"/>
        <end position="135"/>
    </location>
</feature>
<keyword evidence="2" id="KW-0472">Membrane</keyword>
<dbReference type="GeneID" id="30152297"/>
<evidence type="ECO:0000256" key="2">
    <source>
        <dbReference type="SAM" id="Phobius"/>
    </source>
</evidence>
<dbReference type="Proteomes" id="UP000094065">
    <property type="component" value="Unassembled WGS sequence"/>
</dbReference>
<name>A0A1E3I4A5_9TREE</name>
<evidence type="ECO:0000313" key="4">
    <source>
        <dbReference type="Proteomes" id="UP000094065"/>
    </source>
</evidence>
<evidence type="ECO:0000313" key="3">
    <source>
        <dbReference type="EMBL" id="ODN82696.1"/>
    </source>
</evidence>
<dbReference type="AlphaFoldDB" id="A0A1E3I4A5"/>